<feature type="transmembrane region" description="Helical" evidence="6">
    <location>
        <begin position="32"/>
        <end position="52"/>
    </location>
</feature>
<dbReference type="EMBL" id="BJCL01000003">
    <property type="protein sequence ID" value="GCL62678.1"/>
    <property type="molecule type" value="Genomic_DNA"/>
</dbReference>
<organism evidence="8 9">
    <name type="scientific">Pseudaquabacterium pictum</name>
    <dbReference type="NCBI Taxonomy" id="2315236"/>
    <lineage>
        <taxon>Bacteria</taxon>
        <taxon>Pseudomonadati</taxon>
        <taxon>Pseudomonadota</taxon>
        <taxon>Betaproteobacteria</taxon>
        <taxon>Burkholderiales</taxon>
        <taxon>Sphaerotilaceae</taxon>
        <taxon>Pseudaquabacterium</taxon>
    </lineage>
</organism>
<keyword evidence="2" id="KW-1003">Cell membrane</keyword>
<comment type="subcellular location">
    <subcellularLocation>
        <location evidence="1">Cell membrane</location>
        <topology evidence="1">Multi-pass membrane protein</topology>
    </subcellularLocation>
</comment>
<comment type="caution">
    <text evidence="8">The sequence shown here is derived from an EMBL/GenBank/DDBJ whole genome shotgun (WGS) entry which is preliminary data.</text>
</comment>
<feature type="transmembrane region" description="Helical" evidence="6">
    <location>
        <begin position="125"/>
        <end position="147"/>
    </location>
</feature>
<feature type="transmembrane region" description="Helical" evidence="6">
    <location>
        <begin position="159"/>
        <end position="179"/>
    </location>
</feature>
<proteinExistence type="predicted"/>
<dbReference type="InterPro" id="IPR050638">
    <property type="entry name" value="AA-Vitamin_Transporters"/>
</dbReference>
<dbReference type="Proteomes" id="UP000301751">
    <property type="component" value="Unassembled WGS sequence"/>
</dbReference>
<evidence type="ECO:0000313" key="8">
    <source>
        <dbReference type="EMBL" id="GCL62678.1"/>
    </source>
</evidence>
<dbReference type="PANTHER" id="PTHR32322">
    <property type="entry name" value="INNER MEMBRANE TRANSPORTER"/>
    <property type="match status" value="1"/>
</dbReference>
<name>A0A480AV75_9BURK</name>
<evidence type="ECO:0000256" key="5">
    <source>
        <dbReference type="ARBA" id="ARBA00023136"/>
    </source>
</evidence>
<keyword evidence="3 6" id="KW-0812">Transmembrane</keyword>
<keyword evidence="4 6" id="KW-1133">Transmembrane helix</keyword>
<dbReference type="AlphaFoldDB" id="A0A480AV75"/>
<dbReference type="InterPro" id="IPR037185">
    <property type="entry name" value="EmrE-like"/>
</dbReference>
<evidence type="ECO:0000256" key="3">
    <source>
        <dbReference type="ARBA" id="ARBA00022692"/>
    </source>
</evidence>
<evidence type="ECO:0000313" key="9">
    <source>
        <dbReference type="Proteomes" id="UP000301751"/>
    </source>
</evidence>
<feature type="transmembrane region" description="Helical" evidence="6">
    <location>
        <begin position="94"/>
        <end position="113"/>
    </location>
</feature>
<keyword evidence="5 6" id="KW-0472">Membrane</keyword>
<feature type="transmembrane region" description="Helical" evidence="6">
    <location>
        <begin position="250"/>
        <end position="274"/>
    </location>
</feature>
<evidence type="ECO:0000259" key="7">
    <source>
        <dbReference type="Pfam" id="PF00892"/>
    </source>
</evidence>
<evidence type="ECO:0000256" key="4">
    <source>
        <dbReference type="ARBA" id="ARBA00022989"/>
    </source>
</evidence>
<dbReference type="SUPFAM" id="SSF103481">
    <property type="entry name" value="Multidrug resistance efflux transporter EmrE"/>
    <property type="match status" value="2"/>
</dbReference>
<evidence type="ECO:0000256" key="1">
    <source>
        <dbReference type="ARBA" id="ARBA00004651"/>
    </source>
</evidence>
<feature type="transmembrane region" description="Helical" evidence="6">
    <location>
        <begin position="64"/>
        <end position="88"/>
    </location>
</feature>
<protein>
    <submittedName>
        <fullName evidence="8">Transporter</fullName>
    </submittedName>
</protein>
<dbReference type="RefSeq" id="WP_137732420.1">
    <property type="nucleotide sequence ID" value="NZ_BJCL01000003.1"/>
</dbReference>
<dbReference type="Pfam" id="PF00892">
    <property type="entry name" value="EamA"/>
    <property type="match status" value="2"/>
</dbReference>
<dbReference type="GO" id="GO:0005886">
    <property type="term" value="C:plasma membrane"/>
    <property type="evidence" value="ECO:0007669"/>
    <property type="project" value="UniProtKB-SubCell"/>
</dbReference>
<feature type="domain" description="EamA" evidence="7">
    <location>
        <begin position="161"/>
        <end position="297"/>
    </location>
</feature>
<sequence>MLRPALIPPVLAVAWGLNWPAVKTMLTVIPPFSARALGLGLGVLLLLGLALLRRTALWPQRRAWPAIWVGGLLTVAVFNICTAFAQLTTSTSRAAVLTFTMPLMSACLAWWLLGDRPDRRSQVALGLGGLGVAMLAVPVGQALAAAASASGAGTPAPGTALWGLLLPLAAALAWALGTVATKRWPPPGDRIVITAWQLGIGALVATVAALAAGEHLPTVWPLRVLVALAWHVLIATAVAYVLWYRLLESATATVSSLTTLAVPVVGVLGAMALVGDRPSATDWLGFLLVLGGAALALLRVSKPAPAV</sequence>
<feature type="domain" description="EamA" evidence="7">
    <location>
        <begin position="11"/>
        <end position="135"/>
    </location>
</feature>
<dbReference type="InterPro" id="IPR000620">
    <property type="entry name" value="EamA_dom"/>
</dbReference>
<reference evidence="9" key="1">
    <citation type="submission" date="2019-03" db="EMBL/GenBank/DDBJ databases">
        <title>Aquabacterium pictum sp.nov., the first bacteriochlorophyll a-containing freshwater bacterium in the genus Aquabacterium of the class Betaproteobacteria.</title>
        <authorList>
            <person name="Hirose S."/>
            <person name="Tank M."/>
            <person name="Hara E."/>
            <person name="Tamaki H."/>
            <person name="Takaichi S."/>
            <person name="Haruta S."/>
            <person name="Hanada S."/>
        </authorList>
    </citation>
    <scope>NUCLEOTIDE SEQUENCE [LARGE SCALE GENOMIC DNA]</scope>
    <source>
        <strain evidence="9">W35</strain>
    </source>
</reference>
<dbReference type="PANTHER" id="PTHR32322:SF18">
    <property type="entry name" value="S-ADENOSYLMETHIONINE_S-ADENOSYLHOMOCYSTEINE TRANSPORTER"/>
    <property type="match status" value="1"/>
</dbReference>
<keyword evidence="9" id="KW-1185">Reference proteome</keyword>
<feature type="transmembrane region" description="Helical" evidence="6">
    <location>
        <begin position="191"/>
        <end position="212"/>
    </location>
</feature>
<evidence type="ECO:0000256" key="2">
    <source>
        <dbReference type="ARBA" id="ARBA00022475"/>
    </source>
</evidence>
<dbReference type="OrthoDB" id="5298131at2"/>
<feature type="transmembrane region" description="Helical" evidence="6">
    <location>
        <begin position="280"/>
        <end position="298"/>
    </location>
</feature>
<feature type="transmembrane region" description="Helical" evidence="6">
    <location>
        <begin position="224"/>
        <end position="243"/>
    </location>
</feature>
<accession>A0A480AV75</accession>
<gene>
    <name evidence="8" type="ORF">AQPW35_17590</name>
</gene>
<evidence type="ECO:0000256" key="6">
    <source>
        <dbReference type="SAM" id="Phobius"/>
    </source>
</evidence>